<evidence type="ECO:0000259" key="20">
    <source>
        <dbReference type="Pfam" id="PF00912"/>
    </source>
</evidence>
<dbReference type="GO" id="GO:0030288">
    <property type="term" value="C:outer membrane-bounded periplasmic space"/>
    <property type="evidence" value="ECO:0007669"/>
    <property type="project" value="TreeGrafter"/>
</dbReference>
<accession>A0A9Q4B275</accession>
<evidence type="ECO:0000256" key="11">
    <source>
        <dbReference type="ARBA" id="ARBA00022984"/>
    </source>
</evidence>
<dbReference type="Gene3D" id="3.40.710.10">
    <property type="entry name" value="DD-peptidase/beta-lactamase superfamily"/>
    <property type="match status" value="1"/>
</dbReference>
<dbReference type="AlphaFoldDB" id="A0A9Q4B275"/>
<keyword evidence="13 18" id="KW-0472">Membrane</keyword>
<dbReference type="Proteomes" id="UP001057753">
    <property type="component" value="Unassembled WGS sequence"/>
</dbReference>
<proteinExistence type="inferred from homology"/>
<dbReference type="GO" id="GO:0009002">
    <property type="term" value="F:serine-type D-Ala-D-Ala carboxypeptidase activity"/>
    <property type="evidence" value="ECO:0007669"/>
    <property type="project" value="UniProtKB-EC"/>
</dbReference>
<dbReference type="Gene3D" id="1.10.3810.10">
    <property type="entry name" value="Biosynthetic peptidoglycan transglycosylase-like"/>
    <property type="match status" value="1"/>
</dbReference>
<keyword evidence="14" id="KW-0511">Multifunctional enzyme</keyword>
<keyword evidence="22" id="KW-1185">Reference proteome</keyword>
<keyword evidence="5" id="KW-0645">Protease</keyword>
<evidence type="ECO:0000256" key="1">
    <source>
        <dbReference type="ARBA" id="ARBA00007090"/>
    </source>
</evidence>
<dbReference type="PANTHER" id="PTHR32282:SF32">
    <property type="entry name" value="PENICILLIN-BINDING PROTEIN 2A"/>
    <property type="match status" value="1"/>
</dbReference>
<dbReference type="InterPro" id="IPR036950">
    <property type="entry name" value="PBP_transglycosylase"/>
</dbReference>
<evidence type="ECO:0000256" key="5">
    <source>
        <dbReference type="ARBA" id="ARBA00022670"/>
    </source>
</evidence>
<feature type="domain" description="Penicillin-binding protein transpeptidase" evidence="19">
    <location>
        <begin position="321"/>
        <end position="593"/>
    </location>
</feature>
<dbReference type="Pfam" id="PF00905">
    <property type="entry name" value="Transpeptidase"/>
    <property type="match status" value="1"/>
</dbReference>
<dbReference type="SUPFAM" id="SSF56601">
    <property type="entry name" value="beta-lactamase/transpeptidase-like"/>
    <property type="match status" value="1"/>
</dbReference>
<dbReference type="InterPro" id="IPR001264">
    <property type="entry name" value="Glyco_trans_51"/>
</dbReference>
<dbReference type="NCBIfam" id="TIGR02074">
    <property type="entry name" value="PBP_1a_fam"/>
    <property type="match status" value="1"/>
</dbReference>
<evidence type="ECO:0000256" key="8">
    <source>
        <dbReference type="ARBA" id="ARBA00022692"/>
    </source>
</evidence>
<dbReference type="PANTHER" id="PTHR32282">
    <property type="entry name" value="BINDING PROTEIN TRANSPEPTIDASE, PUTATIVE-RELATED"/>
    <property type="match status" value="1"/>
</dbReference>
<keyword evidence="11" id="KW-0573">Peptidoglycan synthesis</keyword>
<dbReference type="InterPro" id="IPR012338">
    <property type="entry name" value="Beta-lactam/transpept-like"/>
</dbReference>
<keyword evidence="10" id="KW-0133">Cell shape</keyword>
<dbReference type="InterPro" id="IPR050396">
    <property type="entry name" value="Glycosyltr_51/Transpeptidase"/>
</dbReference>
<keyword evidence="9" id="KW-0378">Hydrolase</keyword>
<dbReference type="InterPro" id="IPR001460">
    <property type="entry name" value="PCN-bd_Tpept"/>
</dbReference>
<keyword evidence="7" id="KW-0808">Transferase</keyword>
<dbReference type="RefSeq" id="WP_257821466.1">
    <property type="nucleotide sequence ID" value="NZ_JABXYM010000001.1"/>
</dbReference>
<name>A0A9Q4B275_SALAG</name>
<dbReference type="Pfam" id="PF00912">
    <property type="entry name" value="Transgly"/>
    <property type="match status" value="1"/>
</dbReference>
<evidence type="ECO:0000256" key="17">
    <source>
        <dbReference type="ARBA" id="ARBA00049902"/>
    </source>
</evidence>
<evidence type="ECO:0000256" key="10">
    <source>
        <dbReference type="ARBA" id="ARBA00022960"/>
    </source>
</evidence>
<dbReference type="SUPFAM" id="SSF53955">
    <property type="entry name" value="Lysozyme-like"/>
    <property type="match status" value="1"/>
</dbReference>
<evidence type="ECO:0000256" key="16">
    <source>
        <dbReference type="ARBA" id="ARBA00034000"/>
    </source>
</evidence>
<keyword evidence="15" id="KW-0961">Cell wall biogenesis/degradation</keyword>
<evidence type="ECO:0000256" key="12">
    <source>
        <dbReference type="ARBA" id="ARBA00022989"/>
    </source>
</evidence>
<dbReference type="GO" id="GO:0006508">
    <property type="term" value="P:proteolysis"/>
    <property type="evidence" value="ECO:0007669"/>
    <property type="project" value="UniProtKB-KW"/>
</dbReference>
<reference evidence="21" key="1">
    <citation type="submission" date="2020-06" db="EMBL/GenBank/DDBJ databases">
        <title>Insight into the genomes of haloalkaliphilic bacilli from Kenyan soda lakes.</title>
        <authorList>
            <person name="Mwirichia R."/>
            <person name="Villamizar G.C."/>
            <person name="Poehlein A."/>
            <person name="Mugweru J."/>
            <person name="Kipnyargis A."/>
            <person name="Kiplimo D."/>
            <person name="Orwa P."/>
            <person name="Daniel R."/>
        </authorList>
    </citation>
    <scope>NUCLEOTIDE SEQUENCE</scope>
    <source>
        <strain evidence="21">B1096_S55</strain>
    </source>
</reference>
<dbReference type="GO" id="GO:0008360">
    <property type="term" value="P:regulation of cell shape"/>
    <property type="evidence" value="ECO:0007669"/>
    <property type="project" value="UniProtKB-KW"/>
</dbReference>
<evidence type="ECO:0000313" key="22">
    <source>
        <dbReference type="Proteomes" id="UP001057753"/>
    </source>
</evidence>
<comment type="similarity">
    <text evidence="1">In the C-terminal section; belongs to the transpeptidase family.</text>
</comment>
<evidence type="ECO:0000256" key="13">
    <source>
        <dbReference type="ARBA" id="ARBA00023136"/>
    </source>
</evidence>
<sequence length="719" mass="80512">MAIRRILLGMLFLIAILLIGSLSYVGIIIFGNYTIDETNLVLNEATTIYDRDGNELTKIFVENREIVDLDMIPDHVQEAFLAIEDHRFYDHTGIDFKAIGRAVYRDVITQSKAEGGSTITQQLAKHAFLSPEKSWLRKTNEVLIAINLERRYSKDDILEMYLNSIYFGHGAYGVEAAAHVYFGKSIADVSVDEGALLAALPKAPNHYSPFIDQERSKKRRDLVLSTMVRRDFLTAEEAVRWQGRALPTEQINIVGNPAYDPYMDLVVKEAKNVYNMTEEEVLKGGYDIVVAMDNEIQQITYDVFQQSDTFPASTGDLPVQGSVVLLDNETGGVIAVQGGRDYERKGFHRAEARRSPGSLLKPIAVYAPAMEEGLFHPYSLLTNKKMTFDDYTPRNYNNEYTDEMTMYDAIKDSANVPAVWALDQLSIQTAKSYLARQEVEIEDDGLSIALGGLQDGLTPLEVAGTYRTLANQGMYSEPYFIEKITDRNGHDVLRHEIEEVQVYSPQTAWNMTKMLLAVTEEGTGSVGDYQGDLAGKTGTTAFEQVSGAERDLWFAGYTPEISGVIWMGYDQPDDSHYLNSSSAVPTIAFKTIMNEIGEGRSTKQLTFSLPEKVDDLADPIRFVDISDLKAKVSPGLMGSRVQLEWSGSEDERLHYRIYEKNEGQTQFIDEIVGENSYTVQGASMFSPNNYIVVPYNPLTDREGPSSNIAEGKFSIFSYN</sequence>
<organism evidence="21 22">
    <name type="scientific">Salipaludibacillus agaradhaerens</name>
    <name type="common">Bacillus agaradhaerens</name>
    <dbReference type="NCBI Taxonomy" id="76935"/>
    <lineage>
        <taxon>Bacteria</taxon>
        <taxon>Bacillati</taxon>
        <taxon>Bacillota</taxon>
        <taxon>Bacilli</taxon>
        <taxon>Bacillales</taxon>
        <taxon>Bacillaceae</taxon>
    </lineage>
</organism>
<comment type="catalytic activity">
    <reaction evidence="17">
        <text>[GlcNAc-(1-&gt;4)-Mur2Ac(oyl-L-Ala-gamma-D-Glu-L-Lys-D-Ala-D-Ala)](n)-di-trans,octa-cis-undecaprenyl diphosphate + beta-D-GlcNAc-(1-&gt;4)-Mur2Ac(oyl-L-Ala-gamma-D-Glu-L-Lys-D-Ala-D-Ala)-di-trans,octa-cis-undecaprenyl diphosphate = [GlcNAc-(1-&gt;4)-Mur2Ac(oyl-L-Ala-gamma-D-Glu-L-Lys-D-Ala-D-Ala)](n+1)-di-trans,octa-cis-undecaprenyl diphosphate + di-trans,octa-cis-undecaprenyl diphosphate + H(+)</text>
        <dbReference type="Rhea" id="RHEA:23708"/>
        <dbReference type="Rhea" id="RHEA-COMP:9602"/>
        <dbReference type="Rhea" id="RHEA-COMP:9603"/>
        <dbReference type="ChEBI" id="CHEBI:15378"/>
        <dbReference type="ChEBI" id="CHEBI:58405"/>
        <dbReference type="ChEBI" id="CHEBI:60033"/>
        <dbReference type="ChEBI" id="CHEBI:78435"/>
        <dbReference type="EC" id="2.4.99.28"/>
    </reaction>
</comment>
<evidence type="ECO:0000256" key="14">
    <source>
        <dbReference type="ARBA" id="ARBA00023268"/>
    </source>
</evidence>
<keyword evidence="4" id="KW-0121">Carboxypeptidase</keyword>
<evidence type="ECO:0000259" key="19">
    <source>
        <dbReference type="Pfam" id="PF00905"/>
    </source>
</evidence>
<keyword evidence="12 18" id="KW-1133">Transmembrane helix</keyword>
<evidence type="ECO:0000256" key="6">
    <source>
        <dbReference type="ARBA" id="ARBA00022676"/>
    </source>
</evidence>
<dbReference type="EMBL" id="JABXYM010000001">
    <property type="protein sequence ID" value="MCR6097003.1"/>
    <property type="molecule type" value="Genomic_DNA"/>
</dbReference>
<evidence type="ECO:0000256" key="9">
    <source>
        <dbReference type="ARBA" id="ARBA00022801"/>
    </source>
</evidence>
<dbReference type="GO" id="GO:0008955">
    <property type="term" value="F:peptidoglycan glycosyltransferase activity"/>
    <property type="evidence" value="ECO:0007669"/>
    <property type="project" value="UniProtKB-EC"/>
</dbReference>
<comment type="caution">
    <text evidence="21">The sequence shown here is derived from an EMBL/GenBank/DDBJ whole genome shotgun (WGS) entry which is preliminary data.</text>
</comment>
<evidence type="ECO:0000313" key="21">
    <source>
        <dbReference type="EMBL" id="MCR6097003.1"/>
    </source>
</evidence>
<gene>
    <name evidence="21" type="ORF">HXA33_10580</name>
</gene>
<evidence type="ECO:0000256" key="18">
    <source>
        <dbReference type="SAM" id="Phobius"/>
    </source>
</evidence>
<dbReference type="GO" id="GO:0009252">
    <property type="term" value="P:peptidoglycan biosynthetic process"/>
    <property type="evidence" value="ECO:0007669"/>
    <property type="project" value="UniProtKB-KW"/>
</dbReference>
<keyword evidence="3" id="KW-1003">Cell membrane</keyword>
<dbReference type="InterPro" id="IPR023346">
    <property type="entry name" value="Lysozyme-like_dom_sf"/>
</dbReference>
<dbReference type="GO" id="GO:0071555">
    <property type="term" value="P:cell wall organization"/>
    <property type="evidence" value="ECO:0007669"/>
    <property type="project" value="UniProtKB-KW"/>
</dbReference>
<comment type="similarity">
    <text evidence="2">In the N-terminal section; belongs to the glycosyltransferase 51 family.</text>
</comment>
<protein>
    <submittedName>
        <fullName evidence="21">PBP1A family penicillin-binding protein</fullName>
    </submittedName>
</protein>
<evidence type="ECO:0000256" key="7">
    <source>
        <dbReference type="ARBA" id="ARBA00022679"/>
    </source>
</evidence>
<evidence type="ECO:0000256" key="2">
    <source>
        <dbReference type="ARBA" id="ARBA00007739"/>
    </source>
</evidence>
<evidence type="ECO:0000256" key="15">
    <source>
        <dbReference type="ARBA" id="ARBA00023316"/>
    </source>
</evidence>
<evidence type="ECO:0000256" key="4">
    <source>
        <dbReference type="ARBA" id="ARBA00022645"/>
    </source>
</evidence>
<feature type="domain" description="Glycosyl transferase family 51" evidence="20">
    <location>
        <begin position="53"/>
        <end position="227"/>
    </location>
</feature>
<dbReference type="FunFam" id="1.10.3810.10:FF:000001">
    <property type="entry name" value="Penicillin-binding protein 1A"/>
    <property type="match status" value="1"/>
</dbReference>
<keyword evidence="8 18" id="KW-0812">Transmembrane</keyword>
<comment type="catalytic activity">
    <reaction evidence="16">
        <text>Preferential cleavage: (Ac)2-L-Lys-D-Ala-|-D-Ala. Also transpeptidation of peptidyl-alanyl moieties that are N-acyl substituents of D-alanine.</text>
        <dbReference type="EC" id="3.4.16.4"/>
    </reaction>
</comment>
<feature type="transmembrane region" description="Helical" evidence="18">
    <location>
        <begin position="7"/>
        <end position="30"/>
    </location>
</feature>
<evidence type="ECO:0000256" key="3">
    <source>
        <dbReference type="ARBA" id="ARBA00022475"/>
    </source>
</evidence>
<keyword evidence="6" id="KW-0328">Glycosyltransferase</keyword>
<dbReference type="GO" id="GO:0008658">
    <property type="term" value="F:penicillin binding"/>
    <property type="evidence" value="ECO:0007669"/>
    <property type="project" value="InterPro"/>
</dbReference>